<dbReference type="InterPro" id="IPR007527">
    <property type="entry name" value="Znf_SWIM"/>
</dbReference>
<dbReference type="GO" id="GO:0000724">
    <property type="term" value="P:double-strand break repair via homologous recombination"/>
    <property type="evidence" value="ECO:0007669"/>
    <property type="project" value="TreeGrafter"/>
</dbReference>
<keyword evidence="1" id="KW-0862">Zinc</keyword>
<dbReference type="PANTHER" id="PTHR28498:SF1">
    <property type="entry name" value="ZINC FINGER SWIM DOMAIN-CONTAINING PROTEIN 7"/>
    <property type="match status" value="1"/>
</dbReference>
<protein>
    <recommendedName>
        <fullName evidence="2">SWIM-type domain-containing protein</fullName>
    </recommendedName>
</protein>
<dbReference type="Proteomes" id="UP001445076">
    <property type="component" value="Unassembled WGS sequence"/>
</dbReference>
<name>A0AAW0W631_CHEQU</name>
<proteinExistence type="predicted"/>
<dbReference type="AlphaFoldDB" id="A0AAW0W631"/>
<evidence type="ECO:0000313" key="4">
    <source>
        <dbReference type="Proteomes" id="UP001445076"/>
    </source>
</evidence>
<sequence>MNKCPDVAAVLEGLLQVVKVEYQSSGQLSSEVLHSLHLLHGQSLLNALDLIDSKKVTKVISSSGRWVYQVTGSSGTPYVCLPNSIFCQCPAFKYAVVKRRDSVMCKHVLAAHLSTAMGTNEEKNVSDEYIMDILAHMD</sequence>
<keyword evidence="1" id="KW-0479">Metal-binding</keyword>
<dbReference type="GO" id="GO:0097196">
    <property type="term" value="C:Shu complex"/>
    <property type="evidence" value="ECO:0007669"/>
    <property type="project" value="TreeGrafter"/>
</dbReference>
<organism evidence="3 4">
    <name type="scientific">Cherax quadricarinatus</name>
    <name type="common">Australian red claw crayfish</name>
    <dbReference type="NCBI Taxonomy" id="27406"/>
    <lineage>
        <taxon>Eukaryota</taxon>
        <taxon>Metazoa</taxon>
        <taxon>Ecdysozoa</taxon>
        <taxon>Arthropoda</taxon>
        <taxon>Crustacea</taxon>
        <taxon>Multicrustacea</taxon>
        <taxon>Malacostraca</taxon>
        <taxon>Eumalacostraca</taxon>
        <taxon>Eucarida</taxon>
        <taxon>Decapoda</taxon>
        <taxon>Pleocyemata</taxon>
        <taxon>Astacidea</taxon>
        <taxon>Parastacoidea</taxon>
        <taxon>Parastacidae</taxon>
        <taxon>Cherax</taxon>
    </lineage>
</organism>
<evidence type="ECO:0000259" key="2">
    <source>
        <dbReference type="PROSITE" id="PS50966"/>
    </source>
</evidence>
<comment type="caution">
    <text evidence="3">The sequence shown here is derived from an EMBL/GenBank/DDBJ whole genome shotgun (WGS) entry which is preliminary data.</text>
</comment>
<accession>A0AAW0W631</accession>
<keyword evidence="1" id="KW-0863">Zinc-finger</keyword>
<dbReference type="PANTHER" id="PTHR28498">
    <property type="entry name" value="ZINC FINGER SWIM DOMAIN-CONTAINING PROTEIN 7"/>
    <property type="match status" value="1"/>
</dbReference>
<evidence type="ECO:0000256" key="1">
    <source>
        <dbReference type="PROSITE-ProRule" id="PRU00325"/>
    </source>
</evidence>
<dbReference type="PROSITE" id="PS50966">
    <property type="entry name" value="ZF_SWIM"/>
    <property type="match status" value="1"/>
</dbReference>
<gene>
    <name evidence="3" type="ORF">OTU49_010974</name>
</gene>
<dbReference type="GO" id="GO:0008270">
    <property type="term" value="F:zinc ion binding"/>
    <property type="evidence" value="ECO:0007669"/>
    <property type="project" value="UniProtKB-KW"/>
</dbReference>
<reference evidence="3 4" key="1">
    <citation type="journal article" date="2024" name="BMC Genomics">
        <title>Genome assembly of redclaw crayfish (Cherax quadricarinatus) provides insights into its immune adaptation and hypoxia tolerance.</title>
        <authorList>
            <person name="Liu Z."/>
            <person name="Zheng J."/>
            <person name="Li H."/>
            <person name="Fang K."/>
            <person name="Wang S."/>
            <person name="He J."/>
            <person name="Zhou D."/>
            <person name="Weng S."/>
            <person name="Chi M."/>
            <person name="Gu Z."/>
            <person name="He J."/>
            <person name="Li F."/>
            <person name="Wang M."/>
        </authorList>
    </citation>
    <scope>NUCLEOTIDE SEQUENCE [LARGE SCALE GENOMIC DNA]</scope>
    <source>
        <strain evidence="3">ZL_2023a</strain>
    </source>
</reference>
<dbReference type="Pfam" id="PF04434">
    <property type="entry name" value="SWIM"/>
    <property type="match status" value="1"/>
</dbReference>
<feature type="domain" description="SWIM-type" evidence="2">
    <location>
        <begin position="68"/>
        <end position="116"/>
    </location>
</feature>
<keyword evidence="4" id="KW-1185">Reference proteome</keyword>
<evidence type="ECO:0000313" key="3">
    <source>
        <dbReference type="EMBL" id="KAK8724913.1"/>
    </source>
</evidence>
<dbReference type="EMBL" id="JARKIK010000084">
    <property type="protein sequence ID" value="KAK8724913.1"/>
    <property type="molecule type" value="Genomic_DNA"/>
</dbReference>